<feature type="non-terminal residue" evidence="3">
    <location>
        <position position="1"/>
    </location>
</feature>
<feature type="domain" description="Ig-like" evidence="2">
    <location>
        <begin position="175"/>
        <end position="261"/>
    </location>
</feature>
<dbReference type="GO" id="GO:0008046">
    <property type="term" value="F:axon guidance receptor activity"/>
    <property type="evidence" value="ECO:0007669"/>
    <property type="project" value="TreeGrafter"/>
</dbReference>
<dbReference type="CDD" id="cd00096">
    <property type="entry name" value="Ig"/>
    <property type="match status" value="1"/>
</dbReference>
<dbReference type="GO" id="GO:0043025">
    <property type="term" value="C:neuronal cell body"/>
    <property type="evidence" value="ECO:0007669"/>
    <property type="project" value="TreeGrafter"/>
</dbReference>
<feature type="transmembrane region" description="Helical" evidence="1">
    <location>
        <begin position="34"/>
        <end position="53"/>
    </location>
</feature>
<dbReference type="STRING" id="188477.A0A3S1BT00"/>
<dbReference type="GO" id="GO:0030424">
    <property type="term" value="C:axon"/>
    <property type="evidence" value="ECO:0007669"/>
    <property type="project" value="TreeGrafter"/>
</dbReference>
<dbReference type="GO" id="GO:0050808">
    <property type="term" value="P:synapse organization"/>
    <property type="evidence" value="ECO:0007669"/>
    <property type="project" value="TreeGrafter"/>
</dbReference>
<keyword evidence="4" id="KW-1185">Reference proteome</keyword>
<reference evidence="3 4" key="1">
    <citation type="submission" date="2019-01" db="EMBL/GenBank/DDBJ databases">
        <title>A draft genome assembly of the solar-powered sea slug Elysia chlorotica.</title>
        <authorList>
            <person name="Cai H."/>
            <person name="Li Q."/>
            <person name="Fang X."/>
            <person name="Li J."/>
            <person name="Curtis N.E."/>
            <person name="Altenburger A."/>
            <person name="Shibata T."/>
            <person name="Feng M."/>
            <person name="Maeda T."/>
            <person name="Schwartz J.A."/>
            <person name="Shigenobu S."/>
            <person name="Lundholm N."/>
            <person name="Nishiyama T."/>
            <person name="Yang H."/>
            <person name="Hasebe M."/>
            <person name="Li S."/>
            <person name="Pierce S.K."/>
            <person name="Wang J."/>
        </authorList>
    </citation>
    <scope>NUCLEOTIDE SEQUENCE [LARGE SCALE GENOMIC DNA]</scope>
    <source>
        <strain evidence="3">EC2010</strain>
        <tissue evidence="3">Whole organism of an adult</tissue>
    </source>
</reference>
<comment type="caution">
    <text evidence="3">The sequence shown here is derived from an EMBL/GenBank/DDBJ whole genome shotgun (WGS) entry which is preliminary data.</text>
</comment>
<dbReference type="SMART" id="SM00408">
    <property type="entry name" value="IGc2"/>
    <property type="match status" value="3"/>
</dbReference>
<dbReference type="InterPro" id="IPR007110">
    <property type="entry name" value="Ig-like_dom"/>
</dbReference>
<protein>
    <recommendedName>
        <fullName evidence="2">Ig-like domain-containing protein</fullName>
    </recommendedName>
</protein>
<evidence type="ECO:0000259" key="2">
    <source>
        <dbReference type="PROSITE" id="PS50835"/>
    </source>
</evidence>
<dbReference type="GO" id="GO:0007156">
    <property type="term" value="P:homophilic cell adhesion via plasma membrane adhesion molecules"/>
    <property type="evidence" value="ECO:0007669"/>
    <property type="project" value="TreeGrafter"/>
</dbReference>
<dbReference type="InterPro" id="IPR003599">
    <property type="entry name" value="Ig_sub"/>
</dbReference>
<feature type="domain" description="Ig-like" evidence="2">
    <location>
        <begin position="57"/>
        <end position="164"/>
    </location>
</feature>
<dbReference type="InterPro" id="IPR013098">
    <property type="entry name" value="Ig_I-set"/>
</dbReference>
<dbReference type="AlphaFoldDB" id="A0A3S1BT00"/>
<dbReference type="Proteomes" id="UP000271974">
    <property type="component" value="Unassembled WGS sequence"/>
</dbReference>
<dbReference type="InterPro" id="IPR036179">
    <property type="entry name" value="Ig-like_dom_sf"/>
</dbReference>
<dbReference type="GO" id="GO:0005886">
    <property type="term" value="C:plasma membrane"/>
    <property type="evidence" value="ECO:0007669"/>
    <property type="project" value="TreeGrafter"/>
</dbReference>
<dbReference type="SUPFAM" id="SSF48726">
    <property type="entry name" value="Immunoglobulin"/>
    <property type="match status" value="3"/>
</dbReference>
<evidence type="ECO:0000256" key="1">
    <source>
        <dbReference type="SAM" id="Phobius"/>
    </source>
</evidence>
<accession>A0A3S1BT00</accession>
<dbReference type="EMBL" id="RQTK01000857">
    <property type="protein sequence ID" value="RUS74183.1"/>
    <property type="molecule type" value="Genomic_DNA"/>
</dbReference>
<evidence type="ECO:0000313" key="3">
    <source>
        <dbReference type="EMBL" id="RUS74183.1"/>
    </source>
</evidence>
<dbReference type="InterPro" id="IPR013783">
    <property type="entry name" value="Ig-like_fold"/>
</dbReference>
<proteinExistence type="predicted"/>
<evidence type="ECO:0000313" key="4">
    <source>
        <dbReference type="Proteomes" id="UP000271974"/>
    </source>
</evidence>
<dbReference type="Pfam" id="PF07686">
    <property type="entry name" value="V-set"/>
    <property type="match status" value="1"/>
</dbReference>
<organism evidence="3 4">
    <name type="scientific">Elysia chlorotica</name>
    <name type="common">Eastern emerald elysia</name>
    <name type="synonym">Sea slug</name>
    <dbReference type="NCBI Taxonomy" id="188477"/>
    <lineage>
        <taxon>Eukaryota</taxon>
        <taxon>Metazoa</taxon>
        <taxon>Spiralia</taxon>
        <taxon>Lophotrochozoa</taxon>
        <taxon>Mollusca</taxon>
        <taxon>Gastropoda</taxon>
        <taxon>Heterobranchia</taxon>
        <taxon>Euthyneura</taxon>
        <taxon>Panpulmonata</taxon>
        <taxon>Sacoglossa</taxon>
        <taxon>Placobranchoidea</taxon>
        <taxon>Plakobranchidae</taxon>
        <taxon>Elysia</taxon>
    </lineage>
</organism>
<keyword evidence="1" id="KW-1133">Transmembrane helix</keyword>
<dbReference type="Gene3D" id="2.60.40.10">
    <property type="entry name" value="Immunoglobulins"/>
    <property type="match status" value="3"/>
</dbReference>
<dbReference type="InterPro" id="IPR013106">
    <property type="entry name" value="Ig_V-set"/>
</dbReference>
<gene>
    <name evidence="3" type="ORF">EGW08_018051</name>
</gene>
<dbReference type="InterPro" id="IPR050958">
    <property type="entry name" value="Cell_Adh-Cytoskel_Orgn"/>
</dbReference>
<dbReference type="PANTHER" id="PTHR45080:SF33">
    <property type="entry name" value="IG-LIKE DOMAIN-CONTAINING PROTEIN"/>
    <property type="match status" value="1"/>
</dbReference>
<keyword evidence="1" id="KW-0472">Membrane</keyword>
<feature type="domain" description="Ig-like" evidence="2">
    <location>
        <begin position="266"/>
        <end position="362"/>
    </location>
</feature>
<feature type="transmembrane region" description="Helical" evidence="1">
    <location>
        <begin position="378"/>
        <end position="398"/>
    </location>
</feature>
<sequence>FRLSQVCLVLPVKRKTEVSTRSCNGRTVLIPKTLIMAVFNICLVLLLGLSLVACDDPRIEIIDTNPNIDPISNMVIQEKDSDVQLTCVVENQREGYDVMWSVLGTAPNASSTQVSTATRSHDAFRWAIDQPSTTSWRLRVQNSQVADEGLYTCKVQVTAQNYITSSVRVKIVQVPRISDLDTSSDMTKNFDRDAELKCYATGRPEPVVKWTRMAGELLPDGGTMFQGNILRISRVKSNHAGIYKCTASNSAGMDEREIRLTVLFPPEVSTGTREVYQKIGYVKELVCDIKGYPPATPEQIAWMHEGRSVISKGRIEIRNIPGAANRITSIVTIYGVQSEDFGRYTCSASNDKGSGEVSMSLLESDVATPDRSNTVRSAATWVSFQLTTFLMLLSVCVLHRAHWGR</sequence>
<dbReference type="InterPro" id="IPR003598">
    <property type="entry name" value="Ig_sub2"/>
</dbReference>
<dbReference type="PROSITE" id="PS50835">
    <property type="entry name" value="IG_LIKE"/>
    <property type="match status" value="3"/>
</dbReference>
<dbReference type="Pfam" id="PF07679">
    <property type="entry name" value="I-set"/>
    <property type="match status" value="2"/>
</dbReference>
<dbReference type="OrthoDB" id="10010359at2759"/>
<keyword evidence="1" id="KW-0812">Transmembrane</keyword>
<dbReference type="PANTHER" id="PTHR45080">
    <property type="entry name" value="CONTACTIN 5"/>
    <property type="match status" value="1"/>
</dbReference>
<name>A0A3S1BT00_ELYCH</name>
<dbReference type="SMART" id="SM00409">
    <property type="entry name" value="IG"/>
    <property type="match status" value="3"/>
</dbReference>